<sequence length="92" mass="10794">MLCKWCRSTEANQSNNTVYWELPDGSRAITINETPCIHCEDCGMQYQTDETTEIIENHLLLIDTKLLPDITNYEQLLAQPKILKRYYFDFST</sequence>
<proteinExistence type="predicted"/>
<dbReference type="Proteomes" id="UP000215224">
    <property type="component" value="Chromosome"/>
</dbReference>
<accession>A0A223KQR4</accession>
<evidence type="ECO:0000313" key="1">
    <source>
        <dbReference type="EMBL" id="AST91766.1"/>
    </source>
</evidence>
<dbReference type="AlphaFoldDB" id="A0A223KQR4"/>
<evidence type="ECO:0008006" key="3">
    <source>
        <dbReference type="Google" id="ProtNLM"/>
    </source>
</evidence>
<keyword evidence="2" id="KW-1185">Reference proteome</keyword>
<dbReference type="KEGG" id="bcoh:BC6307_10985"/>
<reference evidence="1 2" key="1">
    <citation type="submission" date="2016-12" db="EMBL/GenBank/DDBJ databases">
        <title>The whole genome sequencing and assembly of Bacillus cohnii DSM 6307T strain.</title>
        <authorList>
            <person name="Lee Y.-J."/>
            <person name="Yi H."/>
            <person name="Bahn Y.-S."/>
            <person name="Kim J.F."/>
            <person name="Lee D.-W."/>
        </authorList>
    </citation>
    <scope>NUCLEOTIDE SEQUENCE [LARGE SCALE GENOMIC DNA]</scope>
    <source>
        <strain evidence="1 2">DSM 6307</strain>
    </source>
</reference>
<dbReference type="Pfam" id="PF14122">
    <property type="entry name" value="YokU"/>
    <property type="match status" value="1"/>
</dbReference>
<dbReference type="RefSeq" id="WP_066422012.1">
    <property type="nucleotide sequence ID" value="NZ_CP018866.1"/>
</dbReference>
<dbReference type="NCBIfam" id="TIGR03829">
    <property type="entry name" value="YokU_near_AblA"/>
    <property type="match status" value="1"/>
</dbReference>
<dbReference type="InterPro" id="IPR022451">
    <property type="entry name" value="CHP03829_YokU"/>
</dbReference>
<dbReference type="CDD" id="cd12870">
    <property type="entry name" value="MqsA"/>
    <property type="match status" value="1"/>
</dbReference>
<dbReference type="InterPro" id="IPR022453">
    <property type="entry name" value="Znf_MqsA-type"/>
</dbReference>
<protein>
    <recommendedName>
        <fullName evidence="3">YokU family protein</fullName>
    </recommendedName>
</protein>
<evidence type="ECO:0000313" key="2">
    <source>
        <dbReference type="Proteomes" id="UP000215224"/>
    </source>
</evidence>
<dbReference type="NCBIfam" id="TIGR03831">
    <property type="entry name" value="YgiT_finger"/>
    <property type="match status" value="1"/>
</dbReference>
<dbReference type="STRING" id="1314751.GCA_001591425_05008"/>
<dbReference type="EMBL" id="CP018866">
    <property type="protein sequence ID" value="AST91766.1"/>
    <property type="molecule type" value="Genomic_DNA"/>
</dbReference>
<name>A0A223KQR4_9BACI</name>
<gene>
    <name evidence="1" type="ORF">BC6307_10985</name>
</gene>
<organism evidence="1 2">
    <name type="scientific">Sutcliffiella cohnii</name>
    <dbReference type="NCBI Taxonomy" id="33932"/>
    <lineage>
        <taxon>Bacteria</taxon>
        <taxon>Bacillati</taxon>
        <taxon>Bacillota</taxon>
        <taxon>Bacilli</taxon>
        <taxon>Bacillales</taxon>
        <taxon>Bacillaceae</taxon>
        <taxon>Sutcliffiella</taxon>
    </lineage>
</organism>